<dbReference type="Pfam" id="PF13738">
    <property type="entry name" value="Pyr_redox_3"/>
    <property type="match status" value="1"/>
</dbReference>
<evidence type="ECO:0000256" key="6">
    <source>
        <dbReference type="ARBA" id="ARBA00023002"/>
    </source>
</evidence>
<keyword evidence="6" id="KW-0560">Oxidoreductase</keyword>
<dbReference type="Proteomes" id="UP000270219">
    <property type="component" value="Unassembled WGS sequence"/>
</dbReference>
<dbReference type="Gene3D" id="3.50.50.60">
    <property type="entry name" value="FAD/NAD(P)-binding domain"/>
    <property type="match status" value="2"/>
</dbReference>
<dbReference type="SUPFAM" id="SSF51905">
    <property type="entry name" value="FAD/NAD(P)-binding domain"/>
    <property type="match status" value="2"/>
</dbReference>
<dbReference type="AlphaFoldDB" id="A0A498DFU5"/>
<dbReference type="PANTHER" id="PTHR43098">
    <property type="entry name" value="L-ORNITHINE N(5)-MONOOXYGENASE-RELATED"/>
    <property type="match status" value="1"/>
</dbReference>
<dbReference type="InterPro" id="IPR036188">
    <property type="entry name" value="FAD/NAD-bd_sf"/>
</dbReference>
<comment type="similarity">
    <text evidence="2">Belongs to the FAD-binding monooxygenase family.</text>
</comment>
<gene>
    <name evidence="8" type="ORF">D8M04_06370</name>
</gene>
<keyword evidence="3" id="KW-0285">Flavoprotein</keyword>
<dbReference type="OrthoDB" id="9778740at2"/>
<evidence type="ECO:0000256" key="7">
    <source>
        <dbReference type="ARBA" id="ARBA00023033"/>
    </source>
</evidence>
<sequence length="539" mass="61650">MVNTLELDAVVVGAGFYGIYMTHLLREGGYSVCLYEAGEEVGGTWYWNRYPGARCDTPSEFYSYTFSEELYKGWIWSSFYPEQSEILDYMKYVVDKLDLRRDIQFNSRVKSAEYDESINRWRIHLNESAILAKYYFPAIGGLSTIHTPNIKGLENFVGEKYHTSRWPHEKVDLKGKRIGVIGTGSSGVQSIIETANEAAHVTVFQRTAQYVLPVKNPLLTEKEIKEIKDNFSSLRKRVRAHPTGMPSFPILRNYSALDDTPEERNRFYEQLWEEANGFQFLFAYNDLMLNEKANNTLTEFLRKKIREIVNDPETADNLLPNYLIGGKRPVVAIDYFETYNRDNVSLVNLKKTPFIEGTERGLRTTEKEHELDIIIFASGFDVGIGPIRDANIRGRNGLLLNEKWENGANLKTFVGACNHGFPNMFLLGGCHYPLGVNVPPIAELMVKRIYDCLTYFKEKGVNVIEATTVAEESWTNLINEIGEMSFYSKVDSWFNGANIEGKPRTILGYAGDFLMYQEQISKAMDEYNGFTASSREIDM</sequence>
<evidence type="ECO:0000313" key="8">
    <source>
        <dbReference type="EMBL" id="RLL46821.1"/>
    </source>
</evidence>
<evidence type="ECO:0000256" key="4">
    <source>
        <dbReference type="ARBA" id="ARBA00022827"/>
    </source>
</evidence>
<keyword evidence="9" id="KW-1185">Reference proteome</keyword>
<dbReference type="GO" id="GO:0016709">
    <property type="term" value="F:oxidoreductase activity, acting on paired donors, with incorporation or reduction of molecular oxygen, NAD(P)H as one donor, and incorporation of one atom of oxygen"/>
    <property type="evidence" value="ECO:0007669"/>
    <property type="project" value="UniProtKB-ARBA"/>
</dbReference>
<evidence type="ECO:0000256" key="5">
    <source>
        <dbReference type="ARBA" id="ARBA00022857"/>
    </source>
</evidence>
<dbReference type="EMBL" id="RCHR01000002">
    <property type="protein sequence ID" value="RLL46821.1"/>
    <property type="molecule type" value="Genomic_DNA"/>
</dbReference>
<proteinExistence type="inferred from homology"/>
<dbReference type="PANTHER" id="PTHR43098:SF3">
    <property type="entry name" value="L-ORNITHINE N(5)-MONOOXYGENASE-RELATED"/>
    <property type="match status" value="1"/>
</dbReference>
<evidence type="ECO:0000256" key="2">
    <source>
        <dbReference type="ARBA" id="ARBA00010139"/>
    </source>
</evidence>
<name>A0A498DFU5_9BACI</name>
<reference evidence="8 9" key="1">
    <citation type="submission" date="2018-10" db="EMBL/GenBank/DDBJ databases">
        <title>Oceanobacillus sp. YLB-02 draft genome.</title>
        <authorList>
            <person name="Yu L."/>
        </authorList>
    </citation>
    <scope>NUCLEOTIDE SEQUENCE [LARGE SCALE GENOMIC DNA]</scope>
    <source>
        <strain evidence="8 9">YLB-02</strain>
    </source>
</reference>
<comment type="caution">
    <text evidence="8">The sequence shown here is derived from an EMBL/GenBank/DDBJ whole genome shotgun (WGS) entry which is preliminary data.</text>
</comment>
<keyword evidence="4" id="KW-0274">FAD</keyword>
<protein>
    <submittedName>
        <fullName evidence="8">NAD(P)/FAD-dependent oxidoreductase</fullName>
    </submittedName>
</protein>
<organism evidence="8 9">
    <name type="scientific">Oceanobacillus piezotolerans</name>
    <dbReference type="NCBI Taxonomy" id="2448030"/>
    <lineage>
        <taxon>Bacteria</taxon>
        <taxon>Bacillati</taxon>
        <taxon>Bacillota</taxon>
        <taxon>Bacilli</taxon>
        <taxon>Bacillales</taxon>
        <taxon>Bacillaceae</taxon>
        <taxon>Oceanobacillus</taxon>
    </lineage>
</organism>
<evidence type="ECO:0000313" key="9">
    <source>
        <dbReference type="Proteomes" id="UP000270219"/>
    </source>
</evidence>
<accession>A0A498DFU5</accession>
<dbReference type="RefSeq" id="WP_121522072.1">
    <property type="nucleotide sequence ID" value="NZ_RCHR01000002.1"/>
</dbReference>
<evidence type="ECO:0000256" key="3">
    <source>
        <dbReference type="ARBA" id="ARBA00022630"/>
    </source>
</evidence>
<keyword evidence="5" id="KW-0521">NADP</keyword>
<keyword evidence="7" id="KW-0503">Monooxygenase</keyword>
<dbReference type="InterPro" id="IPR050775">
    <property type="entry name" value="FAD-binding_Monooxygenases"/>
</dbReference>
<comment type="cofactor">
    <cofactor evidence="1">
        <name>FAD</name>
        <dbReference type="ChEBI" id="CHEBI:57692"/>
    </cofactor>
</comment>
<evidence type="ECO:0000256" key="1">
    <source>
        <dbReference type="ARBA" id="ARBA00001974"/>
    </source>
</evidence>